<dbReference type="InterPro" id="IPR003594">
    <property type="entry name" value="HATPase_dom"/>
</dbReference>
<dbReference type="InterPro" id="IPR005467">
    <property type="entry name" value="His_kinase_dom"/>
</dbReference>
<keyword evidence="7" id="KW-0963">Cytoplasm</keyword>
<evidence type="ECO:0000256" key="19">
    <source>
        <dbReference type="SAM" id="Phobius"/>
    </source>
</evidence>
<keyword evidence="19" id="KW-0812">Transmembrane</keyword>
<feature type="transmembrane region" description="Helical" evidence="19">
    <location>
        <begin position="246"/>
        <end position="262"/>
    </location>
</feature>
<evidence type="ECO:0000256" key="5">
    <source>
        <dbReference type="ARBA" id="ARBA00017322"/>
    </source>
</evidence>
<evidence type="ECO:0000256" key="13">
    <source>
        <dbReference type="ARBA" id="ARBA00022840"/>
    </source>
</evidence>
<feature type="transmembrane region" description="Helical" evidence="19">
    <location>
        <begin position="115"/>
        <end position="134"/>
    </location>
</feature>
<dbReference type="EC" id="2.7.13.3" evidence="4"/>
<sequence length="593" mass="63933">MTADAVPAPPRRRTVRRLVVDAVVAALFTVVVDGYYLWISPPWNSFYPSSSTVAQLVMLSPLSLVLLRRRPEVPAVVLTGASILATPVGEPLPVLACAALAMFFLGLGRPRRQAALSALVVLAIPIVRHLVSFGPFDYLNAELPPAWSSTLLVCAGLAVSAAAGGFVRSRGWTSAALGNQLLRLLDDPVFRTWLDGVVAAGLVVLVVRELQNDPVGGDWTDAQQWVLLVAAAAPASLAVRRKIPEIPLLALAATCLLVYPLAQTQWVLITAFALALYSIGVHRTWWKSALYAGTTLIALRVISWLLHDGAAARLVVDGLYSVSDRRMAELLHRIWPVWLSASLALAWATGLLTRLALQNRRAAQREAALVQKTQEQEQLQVLLEGRSQIARDLHDVVAHAVNLMVIQAETGPDLIARGDQDVLAGFQRIGDAGRRALGELDRMLSALRDADGVPDPELTPQPGLSDLRRLVEDVAHDGLTVELDVHGDTELAPTGHQLAAYRLVQEALTNVVRHAEATKVVVMLEVLADELRVEVSDNGHGFDPEVARTGGRHGLAGMRERVRIHHGTLTIDAAPGRGTTIAARIPLAAEASR</sequence>
<evidence type="ECO:0000313" key="21">
    <source>
        <dbReference type="EMBL" id="GAA1542236.1"/>
    </source>
</evidence>
<dbReference type="SMART" id="SM00387">
    <property type="entry name" value="HATPase_c"/>
    <property type="match status" value="1"/>
</dbReference>
<evidence type="ECO:0000259" key="20">
    <source>
        <dbReference type="PROSITE" id="PS50109"/>
    </source>
</evidence>
<accession>A0ABP4MD37</accession>
<evidence type="ECO:0000313" key="22">
    <source>
        <dbReference type="Proteomes" id="UP001500363"/>
    </source>
</evidence>
<keyword evidence="14" id="KW-0408">Iron</keyword>
<keyword evidence="12" id="KW-0418">Kinase</keyword>
<comment type="function">
    <text evidence="17">Member of the two-component regulatory system NreB/NreC involved in the control of dissimilatory nitrate/nitrite reduction in response to oxygen. NreB functions as a direct oxygen sensor histidine kinase which is autophosphorylated, in the absence of oxygen, probably at the conserved histidine residue, and transfers its phosphate group probably to a conserved aspartate residue of NreC. NreB/NreC activates the expression of the nitrate (narGHJI) and nitrite (nir) reductase operons, as well as the putative nitrate transporter gene narT.</text>
</comment>
<reference evidence="22" key="1">
    <citation type="journal article" date="2019" name="Int. J. Syst. Evol. Microbiol.">
        <title>The Global Catalogue of Microorganisms (GCM) 10K type strain sequencing project: providing services to taxonomists for standard genome sequencing and annotation.</title>
        <authorList>
            <consortium name="The Broad Institute Genomics Platform"/>
            <consortium name="The Broad Institute Genome Sequencing Center for Infectious Disease"/>
            <person name="Wu L."/>
            <person name="Ma J."/>
        </authorList>
    </citation>
    <scope>NUCLEOTIDE SEQUENCE [LARGE SCALE GENOMIC DNA]</scope>
    <source>
        <strain evidence="22">JCM 14303</strain>
    </source>
</reference>
<dbReference type="EMBL" id="BAAANC010000002">
    <property type="protein sequence ID" value="GAA1542236.1"/>
    <property type="molecule type" value="Genomic_DNA"/>
</dbReference>
<feature type="transmembrane region" description="Helical" evidence="19">
    <location>
        <begin position="188"/>
        <end position="207"/>
    </location>
</feature>
<evidence type="ECO:0000256" key="10">
    <source>
        <dbReference type="ARBA" id="ARBA00022723"/>
    </source>
</evidence>
<dbReference type="PANTHER" id="PTHR24421">
    <property type="entry name" value="NITRATE/NITRITE SENSOR PROTEIN NARX-RELATED"/>
    <property type="match status" value="1"/>
</dbReference>
<protein>
    <recommendedName>
        <fullName evidence="5">Oxygen sensor histidine kinase NreB</fullName>
        <ecNumber evidence="4">2.7.13.3</ecNumber>
    </recommendedName>
    <alternativeName>
        <fullName evidence="18">Nitrogen regulation protein B</fullName>
    </alternativeName>
</protein>
<evidence type="ECO:0000256" key="17">
    <source>
        <dbReference type="ARBA" id="ARBA00024827"/>
    </source>
</evidence>
<proteinExistence type="predicted"/>
<comment type="caution">
    <text evidence="21">The sequence shown here is derived from an EMBL/GenBank/DDBJ whole genome shotgun (WGS) entry which is preliminary data.</text>
</comment>
<dbReference type="PROSITE" id="PS50109">
    <property type="entry name" value="HIS_KIN"/>
    <property type="match status" value="1"/>
</dbReference>
<dbReference type="InterPro" id="IPR050482">
    <property type="entry name" value="Sensor_HK_TwoCompSys"/>
</dbReference>
<evidence type="ECO:0000256" key="4">
    <source>
        <dbReference type="ARBA" id="ARBA00012438"/>
    </source>
</evidence>
<evidence type="ECO:0000256" key="12">
    <source>
        <dbReference type="ARBA" id="ARBA00022777"/>
    </source>
</evidence>
<evidence type="ECO:0000256" key="15">
    <source>
        <dbReference type="ARBA" id="ARBA00023012"/>
    </source>
</evidence>
<dbReference type="SUPFAM" id="SSF55874">
    <property type="entry name" value="ATPase domain of HSP90 chaperone/DNA topoisomerase II/histidine kinase"/>
    <property type="match status" value="1"/>
</dbReference>
<feature type="transmembrane region" description="Helical" evidence="19">
    <location>
        <begin position="222"/>
        <end position="239"/>
    </location>
</feature>
<dbReference type="Pfam" id="PF02518">
    <property type="entry name" value="HATPase_c"/>
    <property type="match status" value="1"/>
</dbReference>
<evidence type="ECO:0000256" key="18">
    <source>
        <dbReference type="ARBA" id="ARBA00030800"/>
    </source>
</evidence>
<evidence type="ECO:0000256" key="7">
    <source>
        <dbReference type="ARBA" id="ARBA00022490"/>
    </source>
</evidence>
<name>A0ABP4MD37_9ACTN</name>
<keyword evidence="9" id="KW-0808">Transferase</keyword>
<evidence type="ECO:0000256" key="9">
    <source>
        <dbReference type="ARBA" id="ARBA00022679"/>
    </source>
</evidence>
<keyword evidence="8" id="KW-0597">Phosphoprotein</keyword>
<evidence type="ECO:0000256" key="1">
    <source>
        <dbReference type="ARBA" id="ARBA00000085"/>
    </source>
</evidence>
<keyword evidence="11" id="KW-0547">Nucleotide-binding</keyword>
<dbReference type="Proteomes" id="UP001500363">
    <property type="component" value="Unassembled WGS sequence"/>
</dbReference>
<comment type="cofactor">
    <cofactor evidence="2">
        <name>[4Fe-4S] cluster</name>
        <dbReference type="ChEBI" id="CHEBI:49883"/>
    </cofactor>
</comment>
<dbReference type="InterPro" id="IPR011712">
    <property type="entry name" value="Sig_transdc_His_kin_sub3_dim/P"/>
</dbReference>
<comment type="catalytic activity">
    <reaction evidence="1">
        <text>ATP + protein L-histidine = ADP + protein N-phospho-L-histidine.</text>
        <dbReference type="EC" id="2.7.13.3"/>
    </reaction>
</comment>
<dbReference type="InterPro" id="IPR036890">
    <property type="entry name" value="HATPase_C_sf"/>
</dbReference>
<gene>
    <name evidence="21" type="ORF">GCM10009741_51910</name>
</gene>
<dbReference type="Pfam" id="PF07730">
    <property type="entry name" value="HisKA_3"/>
    <property type="match status" value="1"/>
</dbReference>
<evidence type="ECO:0000256" key="6">
    <source>
        <dbReference type="ARBA" id="ARBA00022485"/>
    </source>
</evidence>
<keyword evidence="22" id="KW-1185">Reference proteome</keyword>
<keyword evidence="13" id="KW-0067">ATP-binding</keyword>
<dbReference type="Gene3D" id="3.30.565.10">
    <property type="entry name" value="Histidine kinase-like ATPase, C-terminal domain"/>
    <property type="match status" value="1"/>
</dbReference>
<keyword evidence="6" id="KW-0004">4Fe-4S</keyword>
<organism evidence="21 22">
    <name type="scientific">Kribbella lupini</name>
    <dbReference type="NCBI Taxonomy" id="291602"/>
    <lineage>
        <taxon>Bacteria</taxon>
        <taxon>Bacillati</taxon>
        <taxon>Actinomycetota</taxon>
        <taxon>Actinomycetes</taxon>
        <taxon>Propionibacteriales</taxon>
        <taxon>Kribbellaceae</taxon>
        <taxon>Kribbella</taxon>
    </lineage>
</organism>
<evidence type="ECO:0000256" key="3">
    <source>
        <dbReference type="ARBA" id="ARBA00004496"/>
    </source>
</evidence>
<keyword evidence="19" id="KW-0472">Membrane</keyword>
<feature type="transmembrane region" description="Helical" evidence="19">
    <location>
        <begin position="92"/>
        <end position="108"/>
    </location>
</feature>
<feature type="transmembrane region" description="Helical" evidence="19">
    <location>
        <begin position="18"/>
        <end position="39"/>
    </location>
</feature>
<dbReference type="CDD" id="cd16917">
    <property type="entry name" value="HATPase_UhpB-NarQ-NarX-like"/>
    <property type="match status" value="1"/>
</dbReference>
<feature type="transmembrane region" description="Helical" evidence="19">
    <location>
        <begin position="146"/>
        <end position="167"/>
    </location>
</feature>
<dbReference type="RefSeq" id="WP_344178457.1">
    <property type="nucleotide sequence ID" value="NZ_BAAANC010000002.1"/>
</dbReference>
<evidence type="ECO:0000256" key="2">
    <source>
        <dbReference type="ARBA" id="ARBA00001966"/>
    </source>
</evidence>
<feature type="transmembrane region" description="Helical" evidence="19">
    <location>
        <begin position="335"/>
        <end position="357"/>
    </location>
</feature>
<dbReference type="PRINTS" id="PR00344">
    <property type="entry name" value="BCTRLSENSOR"/>
</dbReference>
<keyword evidence="19" id="KW-1133">Transmembrane helix</keyword>
<dbReference type="PANTHER" id="PTHR24421:SF10">
    <property type="entry name" value="NITRATE_NITRITE SENSOR PROTEIN NARQ"/>
    <property type="match status" value="1"/>
</dbReference>
<dbReference type="Gene3D" id="1.20.5.1930">
    <property type="match status" value="1"/>
</dbReference>
<dbReference type="InterPro" id="IPR004358">
    <property type="entry name" value="Sig_transdc_His_kin-like_C"/>
</dbReference>
<keyword evidence="16" id="KW-0411">Iron-sulfur</keyword>
<keyword evidence="10" id="KW-0479">Metal-binding</keyword>
<evidence type="ECO:0000256" key="11">
    <source>
        <dbReference type="ARBA" id="ARBA00022741"/>
    </source>
</evidence>
<comment type="subcellular location">
    <subcellularLocation>
        <location evidence="3">Cytoplasm</location>
    </subcellularLocation>
</comment>
<evidence type="ECO:0000256" key="8">
    <source>
        <dbReference type="ARBA" id="ARBA00022553"/>
    </source>
</evidence>
<keyword evidence="15" id="KW-0902">Two-component regulatory system</keyword>
<evidence type="ECO:0000256" key="14">
    <source>
        <dbReference type="ARBA" id="ARBA00023004"/>
    </source>
</evidence>
<evidence type="ECO:0000256" key="16">
    <source>
        <dbReference type="ARBA" id="ARBA00023014"/>
    </source>
</evidence>
<feature type="domain" description="Histidine kinase" evidence="20">
    <location>
        <begin position="464"/>
        <end position="589"/>
    </location>
</feature>